<protein>
    <submittedName>
        <fullName evidence="2">Uncharacterized protein</fullName>
    </submittedName>
</protein>
<proteinExistence type="predicted"/>
<evidence type="ECO:0000313" key="2">
    <source>
        <dbReference type="WBParaSite" id="ES5_v2.g10730.t1"/>
    </source>
</evidence>
<dbReference type="WBParaSite" id="ES5_v2.g10730.t1">
    <property type="protein sequence ID" value="ES5_v2.g10730.t1"/>
    <property type="gene ID" value="ES5_v2.g10730"/>
</dbReference>
<dbReference type="Proteomes" id="UP000887579">
    <property type="component" value="Unplaced"/>
</dbReference>
<accession>A0AC34F1H9</accession>
<reference evidence="2" key="1">
    <citation type="submission" date="2022-11" db="UniProtKB">
        <authorList>
            <consortium name="WormBaseParasite"/>
        </authorList>
    </citation>
    <scope>IDENTIFICATION</scope>
</reference>
<name>A0AC34F1H9_9BILA</name>
<sequence>MDSESLIVKKNIPSHELAIYAINNIYHPKIDLDWIHVKFMPFLESNGNLKFLLKVSNPSFDPLPPVKIILTLQPFIINVRENGKISITSTILEHLIVDSLPEGGRAEYEVFSKNHSALLKIPFSLSVKCFPCFDSNDNNDWNSPPLYKTILTSLDLLLNANEISALNLDSKIIPLKFDAQRSFTRITITGREAIKIVHKEMKDITDEDIMGALFHYKLLKREKLYTGYVLMENSLIEVRVEVIRIVPRRTSDAFHIKTTTNIEADMQNKMLFYQIRRKLGILCENGAFPIQRSSHPSTVIWKKKCETSESQNYDFTYEAE</sequence>
<organism evidence="1 2">
    <name type="scientific">Panagrolaimus sp. ES5</name>
    <dbReference type="NCBI Taxonomy" id="591445"/>
    <lineage>
        <taxon>Eukaryota</taxon>
        <taxon>Metazoa</taxon>
        <taxon>Ecdysozoa</taxon>
        <taxon>Nematoda</taxon>
        <taxon>Chromadorea</taxon>
        <taxon>Rhabditida</taxon>
        <taxon>Tylenchina</taxon>
        <taxon>Panagrolaimomorpha</taxon>
        <taxon>Panagrolaimoidea</taxon>
        <taxon>Panagrolaimidae</taxon>
        <taxon>Panagrolaimus</taxon>
    </lineage>
</organism>
<evidence type="ECO:0000313" key="1">
    <source>
        <dbReference type="Proteomes" id="UP000887579"/>
    </source>
</evidence>